<proteinExistence type="predicted"/>
<evidence type="ECO:0000313" key="1">
    <source>
        <dbReference type="EMBL" id="SDE64745.1"/>
    </source>
</evidence>
<sequence>MATFIGDGAYDRDDVHAAVAARHPDAAVVVPPRASAVPGAAAETAPTQRDAHLRSIAERGRMGWQHASGYNWRALVGADISRWKRVIGDGLRSQTDGRQATEVAIAAGVLNRMLELGRPEYVRIA</sequence>
<evidence type="ECO:0000313" key="2">
    <source>
        <dbReference type="Proteomes" id="UP000198925"/>
    </source>
</evidence>
<protein>
    <recommendedName>
        <fullName evidence="3">Transposase DDE domain-containing protein</fullName>
    </recommendedName>
</protein>
<dbReference type="EMBL" id="FMZX01000084">
    <property type="protein sequence ID" value="SDE64745.1"/>
    <property type="molecule type" value="Genomic_DNA"/>
</dbReference>
<accession>A0A1G7EMX0</accession>
<organism evidence="1 2">
    <name type="scientific">Belnapia rosea</name>
    <dbReference type="NCBI Taxonomy" id="938405"/>
    <lineage>
        <taxon>Bacteria</taxon>
        <taxon>Pseudomonadati</taxon>
        <taxon>Pseudomonadota</taxon>
        <taxon>Alphaproteobacteria</taxon>
        <taxon>Acetobacterales</taxon>
        <taxon>Roseomonadaceae</taxon>
        <taxon>Belnapia</taxon>
    </lineage>
</organism>
<reference evidence="1 2" key="1">
    <citation type="submission" date="2016-10" db="EMBL/GenBank/DDBJ databases">
        <authorList>
            <person name="de Groot N.N."/>
        </authorList>
    </citation>
    <scope>NUCLEOTIDE SEQUENCE [LARGE SCALE GENOMIC DNA]</scope>
    <source>
        <strain evidence="1 2">CPCC 100156</strain>
    </source>
</reference>
<evidence type="ECO:0008006" key="3">
    <source>
        <dbReference type="Google" id="ProtNLM"/>
    </source>
</evidence>
<gene>
    <name evidence="1" type="ORF">SAMN04487779_10843</name>
</gene>
<keyword evidence="2" id="KW-1185">Reference proteome</keyword>
<dbReference type="AlphaFoldDB" id="A0A1G7EMX0"/>
<name>A0A1G7EMX0_9PROT</name>
<dbReference type="Proteomes" id="UP000198925">
    <property type="component" value="Unassembled WGS sequence"/>
</dbReference>